<accession>A0A9D2ACM3</accession>
<feature type="compositionally biased region" description="Basic residues" evidence="1">
    <location>
        <begin position="16"/>
        <end position="25"/>
    </location>
</feature>
<feature type="region of interest" description="Disordered" evidence="1">
    <location>
        <begin position="56"/>
        <end position="110"/>
    </location>
</feature>
<organism evidence="2 3">
    <name type="scientific">Candidatus Allofournierella pullicola</name>
    <dbReference type="NCBI Taxonomy" id="2838596"/>
    <lineage>
        <taxon>Bacteria</taxon>
        <taxon>Bacillati</taxon>
        <taxon>Bacillota</taxon>
        <taxon>Clostridia</taxon>
        <taxon>Eubacteriales</taxon>
        <taxon>Oscillospiraceae</taxon>
        <taxon>Allofournierella</taxon>
    </lineage>
</organism>
<evidence type="ECO:0000313" key="3">
    <source>
        <dbReference type="Proteomes" id="UP000824193"/>
    </source>
</evidence>
<feature type="compositionally biased region" description="Basic and acidic residues" evidence="1">
    <location>
        <begin position="88"/>
        <end position="98"/>
    </location>
</feature>
<dbReference type="AlphaFoldDB" id="A0A9D2ACM3"/>
<reference evidence="2" key="1">
    <citation type="journal article" date="2021" name="PeerJ">
        <title>Extensive microbial diversity within the chicken gut microbiome revealed by metagenomics and culture.</title>
        <authorList>
            <person name="Gilroy R."/>
            <person name="Ravi A."/>
            <person name="Getino M."/>
            <person name="Pursley I."/>
            <person name="Horton D.L."/>
            <person name="Alikhan N.F."/>
            <person name="Baker D."/>
            <person name="Gharbi K."/>
            <person name="Hall N."/>
            <person name="Watson M."/>
            <person name="Adriaenssens E.M."/>
            <person name="Foster-Nyarko E."/>
            <person name="Jarju S."/>
            <person name="Secka A."/>
            <person name="Antonio M."/>
            <person name="Oren A."/>
            <person name="Chaudhuri R.R."/>
            <person name="La Ragione R."/>
            <person name="Hildebrand F."/>
            <person name="Pallen M.J."/>
        </authorList>
    </citation>
    <scope>NUCLEOTIDE SEQUENCE</scope>
    <source>
        <strain evidence="2">2239</strain>
    </source>
</reference>
<name>A0A9D2ACM3_9FIRM</name>
<feature type="compositionally biased region" description="Polar residues" evidence="1">
    <location>
        <begin position="1"/>
        <end position="11"/>
    </location>
</feature>
<comment type="caution">
    <text evidence="2">The sequence shown here is derived from an EMBL/GenBank/DDBJ whole genome shotgun (WGS) entry which is preliminary data.</text>
</comment>
<protein>
    <submittedName>
        <fullName evidence="2">Uncharacterized protein</fullName>
    </submittedName>
</protein>
<dbReference type="Proteomes" id="UP000824193">
    <property type="component" value="Unassembled WGS sequence"/>
</dbReference>
<evidence type="ECO:0000256" key="1">
    <source>
        <dbReference type="SAM" id="MobiDB-lite"/>
    </source>
</evidence>
<reference evidence="2" key="2">
    <citation type="submission" date="2021-04" db="EMBL/GenBank/DDBJ databases">
        <authorList>
            <person name="Gilroy R."/>
        </authorList>
    </citation>
    <scope>NUCLEOTIDE SEQUENCE</scope>
    <source>
        <strain evidence="2">2239</strain>
    </source>
</reference>
<gene>
    <name evidence="2" type="ORF">H9865_01515</name>
</gene>
<sequence>MPTRGTASARPQRNAAGHHHRHHGKGLCVEELQKEMPLFPVGPNAGGVLFYQRPEHKALKKRKDQSRQAEIQRRAKGRISGQPDPQDVEPRRAPDKAGEQQQGVPFYLHGKPPFVNAVHFGR</sequence>
<dbReference type="EMBL" id="DXFW01000004">
    <property type="protein sequence ID" value="HIX04779.1"/>
    <property type="molecule type" value="Genomic_DNA"/>
</dbReference>
<feature type="region of interest" description="Disordered" evidence="1">
    <location>
        <begin position="1"/>
        <end position="27"/>
    </location>
</feature>
<proteinExistence type="predicted"/>
<evidence type="ECO:0000313" key="2">
    <source>
        <dbReference type="EMBL" id="HIX04779.1"/>
    </source>
</evidence>